<sequence length="74" mass="8145">MIREVVADALDTAVIRDDSATVTVDQTAHEVFRCFLDEDLLPRLERDAAMVFSAGPVLGEQARPVFGVERNLDA</sequence>
<proteinExistence type="predicted"/>
<organism evidence="1 2">
    <name type="scientific">Mycolicibacterium boenickei</name>
    <dbReference type="NCBI Taxonomy" id="146017"/>
    <lineage>
        <taxon>Bacteria</taxon>
        <taxon>Bacillati</taxon>
        <taxon>Actinomycetota</taxon>
        <taxon>Actinomycetes</taxon>
        <taxon>Mycobacteriales</taxon>
        <taxon>Mycobacteriaceae</taxon>
        <taxon>Mycolicibacterium</taxon>
    </lineage>
</organism>
<protein>
    <submittedName>
        <fullName evidence="1">Uncharacterized protein</fullName>
    </submittedName>
</protein>
<keyword evidence="2" id="KW-1185">Reference proteome</keyword>
<evidence type="ECO:0000313" key="1">
    <source>
        <dbReference type="EMBL" id="BBX91433.1"/>
    </source>
</evidence>
<accession>A0ABM7IX48</accession>
<dbReference type="Proteomes" id="UP000466683">
    <property type="component" value="Chromosome"/>
</dbReference>
<name>A0ABM7IX48_9MYCO</name>
<gene>
    <name evidence="1" type="ORF">MBOE_30820</name>
</gene>
<reference evidence="1 2" key="1">
    <citation type="journal article" date="2019" name="Emerg. Microbes Infect.">
        <title>Comprehensive subspecies identification of 175 nontuberculous mycobacteria species based on 7547 genomic profiles.</title>
        <authorList>
            <person name="Matsumoto Y."/>
            <person name="Kinjo T."/>
            <person name="Motooka D."/>
            <person name="Nabeya D."/>
            <person name="Jung N."/>
            <person name="Uechi K."/>
            <person name="Horii T."/>
            <person name="Iida T."/>
            <person name="Fujita J."/>
            <person name="Nakamura S."/>
        </authorList>
    </citation>
    <scope>NUCLEOTIDE SEQUENCE [LARGE SCALE GENOMIC DNA]</scope>
    <source>
        <strain evidence="1 2">JCM 15653</strain>
    </source>
</reference>
<evidence type="ECO:0000313" key="2">
    <source>
        <dbReference type="Proteomes" id="UP000466683"/>
    </source>
</evidence>
<dbReference type="EMBL" id="AP022579">
    <property type="protein sequence ID" value="BBX91433.1"/>
    <property type="molecule type" value="Genomic_DNA"/>
</dbReference>